<evidence type="ECO:0000256" key="2">
    <source>
        <dbReference type="ARBA" id="ARBA00023315"/>
    </source>
</evidence>
<name>A0ABT8WQQ9_9FLAO</name>
<protein>
    <submittedName>
        <fullName evidence="4">GNAT family N-acetyltransferase</fullName>
    </submittedName>
</protein>
<dbReference type="InterPro" id="IPR000182">
    <property type="entry name" value="GNAT_dom"/>
</dbReference>
<dbReference type="RefSeq" id="WP_303302414.1">
    <property type="nucleotide sequence ID" value="NZ_BAABDA010000035.1"/>
</dbReference>
<proteinExistence type="predicted"/>
<dbReference type="PANTHER" id="PTHR42919">
    <property type="entry name" value="N-ALPHA-ACETYLTRANSFERASE"/>
    <property type="match status" value="1"/>
</dbReference>
<feature type="domain" description="N-acetyltransferase" evidence="3">
    <location>
        <begin position="8"/>
        <end position="179"/>
    </location>
</feature>
<dbReference type="Proteomes" id="UP001176806">
    <property type="component" value="Unassembled WGS sequence"/>
</dbReference>
<dbReference type="EMBL" id="JAUOEL010000004">
    <property type="protein sequence ID" value="MDO5975236.1"/>
    <property type="molecule type" value="Genomic_DNA"/>
</dbReference>
<dbReference type="SUPFAM" id="SSF55729">
    <property type="entry name" value="Acyl-CoA N-acyltransferases (Nat)"/>
    <property type="match status" value="1"/>
</dbReference>
<sequence length="179" mass="21265">MISISKTLLLQSIKFENHSVLVELMDRIYPPPYKHLWKHEDCSWYLNKSYGINNFKEELKNTDASYFFVIYNSKIVGILRLVVDQELKEFPNQLTTYLHRVYLSDEVQGKGVGKQLFNWVEKIARQNNNTHIWLEAMDTQQQALAFYTKQGYKEINNMSLEFDRIHKHLRGMLLMSKSL</sequence>
<keyword evidence="1" id="KW-0808">Transferase</keyword>
<reference evidence="4" key="1">
    <citation type="submission" date="2023-07" db="EMBL/GenBank/DDBJ databases">
        <title>Two novel species in the genus Flavivirga.</title>
        <authorList>
            <person name="Kwon K."/>
        </authorList>
    </citation>
    <scope>NUCLEOTIDE SEQUENCE</scope>
    <source>
        <strain evidence="4">KACC 14158</strain>
    </source>
</reference>
<comment type="caution">
    <text evidence="4">The sequence shown here is derived from an EMBL/GenBank/DDBJ whole genome shotgun (WGS) entry which is preliminary data.</text>
</comment>
<dbReference type="Pfam" id="PF00583">
    <property type="entry name" value="Acetyltransf_1"/>
    <property type="match status" value="1"/>
</dbReference>
<evidence type="ECO:0000259" key="3">
    <source>
        <dbReference type="PROSITE" id="PS51186"/>
    </source>
</evidence>
<dbReference type="InterPro" id="IPR016181">
    <property type="entry name" value="Acyl_CoA_acyltransferase"/>
</dbReference>
<evidence type="ECO:0000256" key="1">
    <source>
        <dbReference type="ARBA" id="ARBA00022679"/>
    </source>
</evidence>
<evidence type="ECO:0000313" key="4">
    <source>
        <dbReference type="EMBL" id="MDO5975236.1"/>
    </source>
</evidence>
<dbReference type="InterPro" id="IPR051556">
    <property type="entry name" value="N-term/lysine_N-AcTrnsfr"/>
</dbReference>
<gene>
    <name evidence="4" type="ORF">Q4Q40_13645</name>
</gene>
<accession>A0ABT8WQQ9</accession>
<keyword evidence="5" id="KW-1185">Reference proteome</keyword>
<dbReference type="CDD" id="cd04301">
    <property type="entry name" value="NAT_SF"/>
    <property type="match status" value="1"/>
</dbReference>
<dbReference type="PROSITE" id="PS51186">
    <property type="entry name" value="GNAT"/>
    <property type="match status" value="1"/>
</dbReference>
<organism evidence="4 5">
    <name type="scientific">Flavivirga jejuensis</name>
    <dbReference type="NCBI Taxonomy" id="870487"/>
    <lineage>
        <taxon>Bacteria</taxon>
        <taxon>Pseudomonadati</taxon>
        <taxon>Bacteroidota</taxon>
        <taxon>Flavobacteriia</taxon>
        <taxon>Flavobacteriales</taxon>
        <taxon>Flavobacteriaceae</taxon>
        <taxon>Flavivirga</taxon>
    </lineage>
</organism>
<evidence type="ECO:0000313" key="5">
    <source>
        <dbReference type="Proteomes" id="UP001176806"/>
    </source>
</evidence>
<keyword evidence="2" id="KW-0012">Acyltransferase</keyword>
<dbReference type="Gene3D" id="3.40.630.30">
    <property type="match status" value="1"/>
</dbReference>
<dbReference type="PANTHER" id="PTHR42919:SF8">
    <property type="entry name" value="N-ALPHA-ACETYLTRANSFERASE 50"/>
    <property type="match status" value="1"/>
</dbReference>